<proteinExistence type="predicted"/>
<organism evidence="1">
    <name type="scientific">Micromonas pusilla</name>
    <name type="common">Picoplanktonic green alga</name>
    <name type="synonym">Chromulina pusilla</name>
    <dbReference type="NCBI Taxonomy" id="38833"/>
    <lineage>
        <taxon>Eukaryota</taxon>
        <taxon>Viridiplantae</taxon>
        <taxon>Chlorophyta</taxon>
        <taxon>Mamiellophyceae</taxon>
        <taxon>Mamiellales</taxon>
        <taxon>Mamiellaceae</taxon>
        <taxon>Micromonas</taxon>
    </lineage>
</organism>
<reference evidence="1" key="1">
    <citation type="submission" date="2021-01" db="EMBL/GenBank/DDBJ databases">
        <authorList>
            <person name="Corre E."/>
            <person name="Pelletier E."/>
            <person name="Niang G."/>
            <person name="Scheremetjew M."/>
            <person name="Finn R."/>
            <person name="Kale V."/>
            <person name="Holt S."/>
            <person name="Cochrane G."/>
            <person name="Meng A."/>
            <person name="Brown T."/>
            <person name="Cohen L."/>
        </authorList>
    </citation>
    <scope>NUCLEOTIDE SEQUENCE</scope>
    <source>
        <strain evidence="1">CCMP1723</strain>
    </source>
</reference>
<name>A0A7S0IGI3_MICPS</name>
<dbReference type="Pfam" id="PF14945">
    <property type="entry name" value="LLC1"/>
    <property type="match status" value="1"/>
</dbReference>
<protein>
    <submittedName>
        <fullName evidence="1">Uncharacterized protein</fullName>
    </submittedName>
</protein>
<evidence type="ECO:0000313" key="1">
    <source>
        <dbReference type="EMBL" id="CAD8521212.1"/>
    </source>
</evidence>
<sequence>MPPATRPKKVREENVVNDDKNWRLRIKEETESQRHFESEWGFLLPDYDSRSEATRGPIEMKKSAYYDYQTRQWTVLEKRVTAPSAQQSLESDEVVDSKSVAGVTAATHQTLMDSIPANTAFLTSNRAYGARKTLECFGTSEYGVRAIQKNMAKSLEFRSMHPF</sequence>
<accession>A0A7S0IGI3</accession>
<dbReference type="InterPro" id="IPR020339">
    <property type="entry name" value="C20orf85-like"/>
</dbReference>
<dbReference type="EMBL" id="HBEQ01010732">
    <property type="protein sequence ID" value="CAD8521212.1"/>
    <property type="molecule type" value="Transcribed_RNA"/>
</dbReference>
<gene>
    <name evidence="1" type="ORF">MCOM1403_LOCUS8642</name>
</gene>
<dbReference type="AlphaFoldDB" id="A0A7S0IGI3"/>